<evidence type="ECO:0000256" key="1">
    <source>
        <dbReference type="ARBA" id="ARBA00004109"/>
    </source>
</evidence>
<evidence type="ECO:0000256" key="3">
    <source>
        <dbReference type="ARBA" id="ARBA00004642"/>
    </source>
</evidence>
<feature type="compositionally biased region" description="Low complexity" evidence="15">
    <location>
        <begin position="8"/>
        <end position="23"/>
    </location>
</feature>
<dbReference type="PROSITE" id="PS00226">
    <property type="entry name" value="IF_ROD_1"/>
    <property type="match status" value="1"/>
</dbReference>
<protein>
    <recommendedName>
        <fullName evidence="10">Keratin, type II cytoskeletal 8</fullName>
    </recommendedName>
    <alternativeName>
        <fullName evidence="12">Cytokeratin-8</fullName>
    </alternativeName>
    <alternativeName>
        <fullName evidence="11">Keratin-8</fullName>
    </alternativeName>
</protein>
<dbReference type="GeneID" id="116323138"/>
<evidence type="ECO:0000256" key="4">
    <source>
        <dbReference type="ARBA" id="ARBA00022490"/>
    </source>
</evidence>
<comment type="similarity">
    <text evidence="13">Belongs to the intermediate filament family.</text>
</comment>
<dbReference type="PANTHER" id="PTHR45616">
    <property type="entry name" value="GATA-TYPE DOMAIN-CONTAINING PROTEIN"/>
    <property type="match status" value="1"/>
</dbReference>
<evidence type="ECO:0000256" key="7">
    <source>
        <dbReference type="ARBA" id="ARBA00023054"/>
    </source>
</evidence>
<evidence type="ECO:0000313" key="18">
    <source>
        <dbReference type="Proteomes" id="UP000472276"/>
    </source>
</evidence>
<sequence>MSKPRDYSSQSYSPSSKKPLKSVPTDRVDSSGKFKEKQELVGLNDKFVALIEKVKHLENEKRRLETKLKILREQEDYNGKVEYLVKQLENELEQQIETLKSDQNKLQPELQEIQDEVDDTKKRYEDQLAKRADLENDFIVSKKEVDEGHLEAVALAVDLEDMMRTMAFLRLAFDEEIKELESRIQNKTVVLQDNTRRSLDMDQFIKAVENQYATMATRTREEAEQWNQRKMESLVQTVGEREQEVRDIKREISDLLRLIQRLTADLESLKRKEEALMNDLDDARKEGEENLNKARENIALLEDALKRTRQDLASLIRDHQELLNIKLAMDIEINTYRKLLEGEEQRMSYLMRQSDVHQPLRRYVPAKPKATEPTPVPNIAITTTTPTIDPDTTIVPPVSPATKKRLLIRLEVEEGKLVSESYQYTD</sequence>
<feature type="compositionally biased region" description="Low complexity" evidence="15">
    <location>
        <begin position="377"/>
        <end position="392"/>
    </location>
</feature>
<dbReference type="GO" id="GO:0005882">
    <property type="term" value="C:intermediate filament"/>
    <property type="evidence" value="ECO:0007669"/>
    <property type="project" value="UniProtKB-KW"/>
</dbReference>
<dbReference type="PANTHER" id="PTHR45616:SF26">
    <property type="entry name" value="KERATIN, TYPE II CYTOSKELETAL 8"/>
    <property type="match status" value="1"/>
</dbReference>
<evidence type="ECO:0000256" key="14">
    <source>
        <dbReference type="SAM" id="Coils"/>
    </source>
</evidence>
<evidence type="ECO:0000256" key="12">
    <source>
        <dbReference type="ARBA" id="ARBA00042964"/>
    </source>
</evidence>
<dbReference type="Pfam" id="PF00038">
    <property type="entry name" value="Filament"/>
    <property type="match status" value="1"/>
</dbReference>
<evidence type="ECO:0000256" key="6">
    <source>
        <dbReference type="ARBA" id="ARBA00022754"/>
    </source>
</evidence>
<dbReference type="GO" id="GO:0016363">
    <property type="term" value="C:nuclear matrix"/>
    <property type="evidence" value="ECO:0007669"/>
    <property type="project" value="UniProtKB-SubCell"/>
</dbReference>
<proteinExistence type="inferred from homology"/>
<keyword evidence="18" id="KW-1185">Reference proteome</keyword>
<feature type="coiled-coil region" evidence="14">
    <location>
        <begin position="231"/>
        <end position="325"/>
    </location>
</feature>
<name>A0AAZ1XE99_OREAU</name>
<evidence type="ECO:0000259" key="16">
    <source>
        <dbReference type="PROSITE" id="PS51842"/>
    </source>
</evidence>
<evidence type="ECO:0000256" key="11">
    <source>
        <dbReference type="ARBA" id="ARBA00042886"/>
    </source>
</evidence>
<dbReference type="Proteomes" id="UP000472276">
    <property type="component" value="Unassembled WGS sequence"/>
</dbReference>
<feature type="region of interest" description="Disordered" evidence="15">
    <location>
        <begin position="1"/>
        <end position="35"/>
    </location>
</feature>
<dbReference type="AlphaFoldDB" id="A0AAZ1XE99"/>
<evidence type="ECO:0000313" key="17">
    <source>
        <dbReference type="Ensembl" id="ENSOABP00000065957.1"/>
    </source>
</evidence>
<feature type="coiled-coil region" evidence="14">
    <location>
        <begin position="40"/>
        <end position="137"/>
    </location>
</feature>
<keyword evidence="6 13" id="KW-0403">Intermediate filament</keyword>
<dbReference type="GO" id="GO:0005654">
    <property type="term" value="C:nucleoplasm"/>
    <property type="evidence" value="ECO:0007669"/>
    <property type="project" value="UniProtKB-SubCell"/>
</dbReference>
<feature type="domain" description="IF rod" evidence="16">
    <location>
        <begin position="36"/>
        <end position="347"/>
    </location>
</feature>
<reference evidence="17" key="2">
    <citation type="submission" date="2025-08" db="UniProtKB">
        <authorList>
            <consortium name="Ensembl"/>
        </authorList>
    </citation>
    <scope>IDENTIFICATION</scope>
</reference>
<keyword evidence="4" id="KW-0963">Cytoplasm</keyword>
<dbReference type="InterPro" id="IPR018039">
    <property type="entry name" value="IF_conserved"/>
</dbReference>
<evidence type="ECO:0000256" key="10">
    <source>
        <dbReference type="ARBA" id="ARBA00039429"/>
    </source>
</evidence>
<reference evidence="18" key="1">
    <citation type="submission" date="2020-03" db="EMBL/GenBank/DDBJ databases">
        <title>Evolution of repeat sequences and sex chromosomes of tilapia species revealed by chromosome-level genomes.</title>
        <authorList>
            <person name="Xu L."/>
            <person name="Tao W."/>
            <person name="Wang D."/>
            <person name="Zhou Q."/>
        </authorList>
    </citation>
    <scope>NUCLEOTIDE SEQUENCE [LARGE SCALE GENOMIC DNA]</scope>
    <source>
        <strain evidence="18">Israel</strain>
    </source>
</reference>
<comment type="subcellular location">
    <subcellularLocation>
        <location evidence="2">Cytoplasm</location>
    </subcellularLocation>
    <subcellularLocation>
        <location evidence="1">Nucleus matrix</location>
    </subcellularLocation>
    <subcellularLocation>
        <location evidence="3">Nucleus</location>
        <location evidence="3">Nucleoplasm</location>
    </subcellularLocation>
</comment>
<dbReference type="GO" id="GO:0005737">
    <property type="term" value="C:cytoplasm"/>
    <property type="evidence" value="ECO:0007669"/>
    <property type="project" value="UniProtKB-SubCell"/>
</dbReference>
<comment type="function">
    <text evidence="9">Together with KRT19, helps to link the contractile apparatus to dystrophin at the costameres of striated muscle.</text>
</comment>
<dbReference type="PROSITE" id="PS51842">
    <property type="entry name" value="IF_ROD_2"/>
    <property type="match status" value="1"/>
</dbReference>
<keyword evidence="7 14" id="KW-0175">Coiled coil</keyword>
<reference evidence="17" key="3">
    <citation type="submission" date="2025-09" db="UniProtKB">
        <authorList>
            <consortium name="Ensembl"/>
        </authorList>
    </citation>
    <scope>IDENTIFICATION</scope>
</reference>
<evidence type="ECO:0000256" key="2">
    <source>
        <dbReference type="ARBA" id="ARBA00004496"/>
    </source>
</evidence>
<dbReference type="Gene3D" id="1.20.5.1160">
    <property type="entry name" value="Vasodilator-stimulated phosphoprotein"/>
    <property type="match status" value="1"/>
</dbReference>
<feature type="compositionally biased region" description="Basic and acidic residues" evidence="15">
    <location>
        <begin position="24"/>
        <end position="35"/>
    </location>
</feature>
<evidence type="ECO:0000256" key="9">
    <source>
        <dbReference type="ARBA" id="ARBA00037766"/>
    </source>
</evidence>
<keyword evidence="8" id="KW-0539">Nucleus</keyword>
<dbReference type="RefSeq" id="XP_039462953.1">
    <property type="nucleotide sequence ID" value="XM_039607019.1"/>
</dbReference>
<evidence type="ECO:0000256" key="13">
    <source>
        <dbReference type="RuleBase" id="RU000685"/>
    </source>
</evidence>
<keyword evidence="5" id="KW-0416">Keratin</keyword>
<dbReference type="SUPFAM" id="SSF64593">
    <property type="entry name" value="Intermediate filament protein, coiled coil region"/>
    <property type="match status" value="2"/>
</dbReference>
<dbReference type="InterPro" id="IPR039008">
    <property type="entry name" value="IF_rod_dom"/>
</dbReference>
<organism evidence="17 18">
    <name type="scientific">Oreochromis aureus</name>
    <name type="common">Israeli tilapia</name>
    <name type="synonym">Chromis aureus</name>
    <dbReference type="NCBI Taxonomy" id="47969"/>
    <lineage>
        <taxon>Eukaryota</taxon>
        <taxon>Metazoa</taxon>
        <taxon>Chordata</taxon>
        <taxon>Craniata</taxon>
        <taxon>Vertebrata</taxon>
        <taxon>Euteleostomi</taxon>
        <taxon>Actinopterygii</taxon>
        <taxon>Neopterygii</taxon>
        <taxon>Teleostei</taxon>
        <taxon>Neoteleostei</taxon>
        <taxon>Acanthomorphata</taxon>
        <taxon>Ovalentaria</taxon>
        <taxon>Cichlomorphae</taxon>
        <taxon>Cichliformes</taxon>
        <taxon>Cichlidae</taxon>
        <taxon>African cichlids</taxon>
        <taxon>Pseudocrenilabrinae</taxon>
        <taxon>Oreochromini</taxon>
        <taxon>Oreochromis</taxon>
    </lineage>
</organism>
<feature type="region of interest" description="Disordered" evidence="15">
    <location>
        <begin position="367"/>
        <end position="392"/>
    </location>
</feature>
<dbReference type="Gene3D" id="1.20.5.170">
    <property type="match status" value="1"/>
</dbReference>
<evidence type="ECO:0000256" key="15">
    <source>
        <dbReference type="SAM" id="MobiDB-lite"/>
    </source>
</evidence>
<dbReference type="Ensembl" id="ENSOABT00000070745.1">
    <property type="protein sequence ID" value="ENSOABP00000065957.1"/>
    <property type="gene ID" value="ENSOABG00000033911.1"/>
</dbReference>
<dbReference type="SMART" id="SM01391">
    <property type="entry name" value="Filament"/>
    <property type="match status" value="1"/>
</dbReference>
<accession>A0AAZ1XE99</accession>
<dbReference type="Gene3D" id="1.20.5.500">
    <property type="entry name" value="Single helix bin"/>
    <property type="match status" value="1"/>
</dbReference>
<evidence type="ECO:0000256" key="8">
    <source>
        <dbReference type="ARBA" id="ARBA00023242"/>
    </source>
</evidence>
<evidence type="ECO:0000256" key="5">
    <source>
        <dbReference type="ARBA" id="ARBA00022744"/>
    </source>
</evidence>
<gene>
    <name evidence="17" type="primary">LOC116323138</name>
</gene>